<protein>
    <submittedName>
        <fullName evidence="1">Uncharacterized protein</fullName>
    </submittedName>
</protein>
<keyword evidence="2" id="KW-1185">Reference proteome</keyword>
<proteinExistence type="predicted"/>
<name>A0A8T0FS36_ARGBR</name>
<evidence type="ECO:0000313" key="2">
    <source>
        <dbReference type="Proteomes" id="UP000807504"/>
    </source>
</evidence>
<organism evidence="1 2">
    <name type="scientific">Argiope bruennichi</name>
    <name type="common">Wasp spider</name>
    <name type="synonym">Aranea bruennichi</name>
    <dbReference type="NCBI Taxonomy" id="94029"/>
    <lineage>
        <taxon>Eukaryota</taxon>
        <taxon>Metazoa</taxon>
        <taxon>Ecdysozoa</taxon>
        <taxon>Arthropoda</taxon>
        <taxon>Chelicerata</taxon>
        <taxon>Arachnida</taxon>
        <taxon>Araneae</taxon>
        <taxon>Araneomorphae</taxon>
        <taxon>Entelegynae</taxon>
        <taxon>Araneoidea</taxon>
        <taxon>Araneidae</taxon>
        <taxon>Argiope</taxon>
    </lineage>
</organism>
<gene>
    <name evidence="1" type="ORF">HNY73_001678</name>
</gene>
<evidence type="ECO:0000313" key="1">
    <source>
        <dbReference type="EMBL" id="KAF8793626.1"/>
    </source>
</evidence>
<dbReference type="AlphaFoldDB" id="A0A8T0FS36"/>
<reference evidence="1" key="2">
    <citation type="submission" date="2020-06" db="EMBL/GenBank/DDBJ databases">
        <authorList>
            <person name="Sheffer M."/>
        </authorList>
    </citation>
    <scope>NUCLEOTIDE SEQUENCE</scope>
</reference>
<reference evidence="1" key="1">
    <citation type="journal article" date="2020" name="bioRxiv">
        <title>Chromosome-level reference genome of the European wasp spider Argiope bruennichi: a resource for studies on range expansion and evolutionary adaptation.</title>
        <authorList>
            <person name="Sheffer M.M."/>
            <person name="Hoppe A."/>
            <person name="Krehenwinkel H."/>
            <person name="Uhl G."/>
            <person name="Kuss A.W."/>
            <person name="Jensen L."/>
            <person name="Jensen C."/>
            <person name="Gillespie R.G."/>
            <person name="Hoff K.J."/>
            <person name="Prost S."/>
        </authorList>
    </citation>
    <scope>NUCLEOTIDE SEQUENCE</scope>
</reference>
<dbReference type="EMBL" id="JABXBU010000002">
    <property type="protein sequence ID" value="KAF8793626.1"/>
    <property type="molecule type" value="Genomic_DNA"/>
</dbReference>
<comment type="caution">
    <text evidence="1">The sequence shown here is derived from an EMBL/GenBank/DDBJ whole genome shotgun (WGS) entry which is preliminary data.</text>
</comment>
<dbReference type="Proteomes" id="UP000807504">
    <property type="component" value="Unassembled WGS sequence"/>
</dbReference>
<sequence length="152" mass="17317">MEGGGDIPIIYSRIPNGAHGFIKSSVSGMVWKEIWTYCEMCISNPFASRKHPSQLDNRLFDLSRPDQSGLLLITSVLSISSGRRRMKKEGNVPPEKCSTPIVWPSHESQWPTTKFRDSESTEREKKNCMIRIYDRIINRCGWNDPGEISDKA</sequence>
<accession>A0A8T0FS36</accession>